<dbReference type="AlphaFoldDB" id="A0A8J2NIL8"/>
<gene>
    <name evidence="1" type="ORF">AFUS01_LOCUS605</name>
</gene>
<evidence type="ECO:0000313" key="2">
    <source>
        <dbReference type="Proteomes" id="UP000708208"/>
    </source>
</evidence>
<name>A0A8J2NIL8_9HEXA</name>
<reference evidence="1" key="1">
    <citation type="submission" date="2021-06" db="EMBL/GenBank/DDBJ databases">
        <authorList>
            <person name="Hodson N. C."/>
            <person name="Mongue J. A."/>
            <person name="Jaron S. K."/>
        </authorList>
    </citation>
    <scope>NUCLEOTIDE SEQUENCE</scope>
</reference>
<organism evidence="1 2">
    <name type="scientific">Allacma fusca</name>
    <dbReference type="NCBI Taxonomy" id="39272"/>
    <lineage>
        <taxon>Eukaryota</taxon>
        <taxon>Metazoa</taxon>
        <taxon>Ecdysozoa</taxon>
        <taxon>Arthropoda</taxon>
        <taxon>Hexapoda</taxon>
        <taxon>Collembola</taxon>
        <taxon>Symphypleona</taxon>
        <taxon>Sminthuridae</taxon>
        <taxon>Allacma</taxon>
    </lineage>
</organism>
<accession>A0A8J2NIL8</accession>
<keyword evidence="2" id="KW-1185">Reference proteome</keyword>
<dbReference type="EMBL" id="CAJVCH010003039">
    <property type="protein sequence ID" value="CAG7646959.1"/>
    <property type="molecule type" value="Genomic_DNA"/>
</dbReference>
<proteinExistence type="predicted"/>
<feature type="non-terminal residue" evidence="1">
    <location>
        <position position="1"/>
    </location>
</feature>
<protein>
    <submittedName>
        <fullName evidence="1">Uncharacterized protein</fullName>
    </submittedName>
</protein>
<evidence type="ECO:0000313" key="1">
    <source>
        <dbReference type="EMBL" id="CAG7646959.1"/>
    </source>
</evidence>
<dbReference type="Proteomes" id="UP000708208">
    <property type="component" value="Unassembled WGS sequence"/>
</dbReference>
<comment type="caution">
    <text evidence="1">The sequence shown here is derived from an EMBL/GenBank/DDBJ whole genome shotgun (WGS) entry which is preliminary data.</text>
</comment>
<sequence length="79" mass="9400">FQREVIIVLSDIKLRLSRLESAVATKKLTNSATDWDDEEFALLPARCDEDLQEICGKFQRDKHFKKKLVYKCWLYNCFQ</sequence>